<sequence>MDYTDVKNPAYAAADGSVITCEVKFDAFEDYVSFAAAANDLMDHGREIYADLAAGKYGAIEPYVAPPLTPDQQYVAAIAQGIEITSASVPQINATFGVTDADQADISSEAQFIGLYGEFTNGDAAFAWPDVAGVLREFPDTATFMLFAKAAARYVSACKQAKVALKSGAAADWPSNVIELE</sequence>
<organism evidence="1 2">
    <name type="scientific">Paraburkholderia tuberum</name>
    <dbReference type="NCBI Taxonomy" id="157910"/>
    <lineage>
        <taxon>Bacteria</taxon>
        <taxon>Pseudomonadati</taxon>
        <taxon>Pseudomonadota</taxon>
        <taxon>Betaproteobacteria</taxon>
        <taxon>Burkholderiales</taxon>
        <taxon>Burkholderiaceae</taxon>
        <taxon>Paraburkholderia</taxon>
    </lineage>
</organism>
<dbReference type="Proteomes" id="UP000199365">
    <property type="component" value="Unassembled WGS sequence"/>
</dbReference>
<dbReference type="EMBL" id="FNKX01000002">
    <property type="protein sequence ID" value="SDR52965.1"/>
    <property type="molecule type" value="Genomic_DNA"/>
</dbReference>
<evidence type="ECO:0008006" key="3">
    <source>
        <dbReference type="Google" id="ProtNLM"/>
    </source>
</evidence>
<name>A0A1H1JTL5_9BURK</name>
<proteinExistence type="predicted"/>
<accession>A0A1H1JTL5</accession>
<evidence type="ECO:0000313" key="1">
    <source>
        <dbReference type="EMBL" id="SDR52965.1"/>
    </source>
</evidence>
<evidence type="ECO:0000313" key="2">
    <source>
        <dbReference type="Proteomes" id="UP000199365"/>
    </source>
</evidence>
<keyword evidence="2" id="KW-1185">Reference proteome</keyword>
<dbReference type="AlphaFoldDB" id="A0A1H1JTL5"/>
<gene>
    <name evidence="1" type="ORF">SAMN05445850_5582</name>
</gene>
<dbReference type="RefSeq" id="WP_090808672.1">
    <property type="nucleotide sequence ID" value="NZ_FNKX01000002.1"/>
</dbReference>
<protein>
    <recommendedName>
        <fullName evidence="3">DUF4376 domain-containing protein</fullName>
    </recommendedName>
</protein>
<dbReference type="STRING" id="157910.SAMN05445850_5582"/>
<reference evidence="2" key="1">
    <citation type="submission" date="2016-10" db="EMBL/GenBank/DDBJ databases">
        <authorList>
            <person name="Varghese N."/>
            <person name="Submissions S."/>
        </authorList>
    </citation>
    <scope>NUCLEOTIDE SEQUENCE [LARGE SCALE GENOMIC DNA]</scope>
    <source>
        <strain evidence="2">DUS833</strain>
    </source>
</reference>